<sequence length="155" mass="16882">MLKNSLTARRSVITAAVAGLLLSATPALWATEQRHFDYMINCQGCHLPDGSGNPERQVPAFPGQLGKFLWVPGGREYLVQVPGSALSGLSDDGLAGVLNWMLETFSPNELPADFKPYTGAELHEWRQSPPVDVGGVRQGLLDRIEQQEAQKRTGI</sequence>
<name>A0A653E7D9_9PSED</name>
<evidence type="ECO:0000256" key="1">
    <source>
        <dbReference type="SAM" id="SignalP"/>
    </source>
</evidence>
<proteinExistence type="predicted"/>
<reference evidence="2" key="1">
    <citation type="submission" date="2019-02" db="EMBL/GenBank/DDBJ databases">
        <authorList>
            <consortium name="Genoscope - CEA"/>
            <person name="William W."/>
        </authorList>
    </citation>
    <scope>NUCLEOTIDE SEQUENCE [LARGE SCALE GENOMIC DNA]</scope>
    <source>
        <strain evidence="2">YSy11</strain>
    </source>
</reference>
<protein>
    <recommendedName>
        <fullName evidence="3">Cytochrome C</fullName>
    </recommendedName>
</protein>
<dbReference type="AlphaFoldDB" id="A0A653E7D9"/>
<gene>
    <name evidence="2" type="ORF">PMYSY11_2647</name>
</gene>
<organism evidence="2">
    <name type="scientific">Pseudomonas marincola</name>
    <dbReference type="NCBI Taxonomy" id="437900"/>
    <lineage>
        <taxon>Bacteria</taxon>
        <taxon>Pseudomonadati</taxon>
        <taxon>Pseudomonadota</taxon>
        <taxon>Gammaproteobacteria</taxon>
        <taxon>Pseudomonadales</taxon>
        <taxon>Pseudomonadaceae</taxon>
        <taxon>Pseudomonas</taxon>
    </lineage>
</organism>
<accession>A0A653E7D9</accession>
<keyword evidence="1" id="KW-0732">Signal</keyword>
<dbReference type="InterPro" id="IPR036909">
    <property type="entry name" value="Cyt_c-like_dom_sf"/>
</dbReference>
<dbReference type="GO" id="GO:0020037">
    <property type="term" value="F:heme binding"/>
    <property type="evidence" value="ECO:0007669"/>
    <property type="project" value="InterPro"/>
</dbReference>
<dbReference type="Gene3D" id="1.10.760.10">
    <property type="entry name" value="Cytochrome c-like domain"/>
    <property type="match status" value="1"/>
</dbReference>
<dbReference type="RefSeq" id="WP_239655539.1">
    <property type="nucleotide sequence ID" value="NZ_LR215729.2"/>
</dbReference>
<dbReference type="GO" id="GO:0009055">
    <property type="term" value="F:electron transfer activity"/>
    <property type="evidence" value="ECO:0007669"/>
    <property type="project" value="InterPro"/>
</dbReference>
<evidence type="ECO:0008006" key="3">
    <source>
        <dbReference type="Google" id="ProtNLM"/>
    </source>
</evidence>
<feature type="signal peptide" evidence="1">
    <location>
        <begin position="1"/>
        <end position="29"/>
    </location>
</feature>
<dbReference type="EMBL" id="LR215729">
    <property type="protein sequence ID" value="VEV97692.1"/>
    <property type="molecule type" value="Genomic_DNA"/>
</dbReference>
<evidence type="ECO:0000313" key="2">
    <source>
        <dbReference type="EMBL" id="VEV97692.1"/>
    </source>
</evidence>
<feature type="chain" id="PRO_5025025222" description="Cytochrome C" evidence="1">
    <location>
        <begin position="30"/>
        <end position="155"/>
    </location>
</feature>
<dbReference type="SUPFAM" id="SSF46626">
    <property type="entry name" value="Cytochrome c"/>
    <property type="match status" value="1"/>
</dbReference>